<proteinExistence type="predicted"/>
<protein>
    <submittedName>
        <fullName evidence="1">Uncharacterized protein</fullName>
    </submittedName>
</protein>
<evidence type="ECO:0000313" key="2">
    <source>
        <dbReference type="Proteomes" id="UP000654075"/>
    </source>
</evidence>
<organism evidence="1 2">
    <name type="scientific">Polarella glacialis</name>
    <name type="common">Dinoflagellate</name>
    <dbReference type="NCBI Taxonomy" id="89957"/>
    <lineage>
        <taxon>Eukaryota</taxon>
        <taxon>Sar</taxon>
        <taxon>Alveolata</taxon>
        <taxon>Dinophyceae</taxon>
        <taxon>Suessiales</taxon>
        <taxon>Suessiaceae</taxon>
        <taxon>Polarella</taxon>
    </lineage>
</organism>
<reference evidence="1" key="1">
    <citation type="submission" date="2021-02" db="EMBL/GenBank/DDBJ databases">
        <authorList>
            <person name="Dougan E. K."/>
            <person name="Rhodes N."/>
            <person name="Thang M."/>
            <person name="Chan C."/>
        </authorList>
    </citation>
    <scope>NUCLEOTIDE SEQUENCE</scope>
</reference>
<dbReference type="AlphaFoldDB" id="A0A813D8Z0"/>
<name>A0A813D8Z0_POLGL</name>
<comment type="caution">
    <text evidence="1">The sequence shown here is derived from an EMBL/GenBank/DDBJ whole genome shotgun (WGS) entry which is preliminary data.</text>
</comment>
<dbReference type="EMBL" id="CAJNNV010000267">
    <property type="protein sequence ID" value="CAE8582017.1"/>
    <property type="molecule type" value="Genomic_DNA"/>
</dbReference>
<evidence type="ECO:0000313" key="1">
    <source>
        <dbReference type="EMBL" id="CAE8582017.1"/>
    </source>
</evidence>
<accession>A0A813D8Z0</accession>
<dbReference type="Proteomes" id="UP000654075">
    <property type="component" value="Unassembled WGS sequence"/>
</dbReference>
<gene>
    <name evidence="1" type="ORF">PGLA1383_LOCUS1021</name>
</gene>
<sequence length="272" mass="29881">MVSAVNDTPPIISQWTFHLGKLGEACFIARHGRSTSMMVSDCPPYGIATPLCTPGADVLDEVGEDCVPSSASLICPQVTTLQIAESRGALDMLFGLRSSSVHGVEVFRRRRRLERSCWAGGCSELVKGCRGLDLRCGGGSQSGCHGRRCSQSQALLRMDRRLSQIRLNHLPKLRLFRKPLCPAAGGLELRQHRRGRRSSRQTRGHAALLGCQGLTVSSNKISLLTVIVNNKNKSKTISKQQKEKTYRGEMLLEPTVPGSDESYMPLMFSLCR</sequence>
<keyword evidence="2" id="KW-1185">Reference proteome</keyword>